<sequence length="724" mass="76837">MPQAESFHRGRVSAVLRGWLYPAAVAGLLLGSAAQGAPRVVLISLDGATPTLIDEFLADGTLTPRRGIGLLKSAGVYAASNQTVTPSLTAPGHIAIATGASAARNDVVANTFLLIASPFSNPISGFGAPIGGYDTQGGPHESAHPTAEPLWVKLRAAGKKVVTATFPGSDGVDVKVPGLAGSPVIQPAQYRTVDYTIPYGTATAPFQKGFTLGASDFTAAPAATVSQLAAAGRTSFSPVLEAHLETFTSSGVPYAIKVAALDTSNDGRINYDTLVLFDQAQGIQPGPFPLPSTGPAYIKPSDKISALFYLEGHPQKAGVRYFVTYLAPDLSTVRLARSSTTYISRTAISPSVPQVLADIDDILTHVGFWQPQPDYRIVEKLDATPSTFASFPDAEIEAIYEELVTEWVKYQTEVAKRAIARNPDADLVMTYIEQPDGSEHQFLLTDPRQPSDPHDPNSIGSGQDPAKVARYWQYIKKAYQAADQAVAALIEAVGGLHNSNVIVVSDHGFAPFHTAVNLNQALAEAGLRSDQVKAVTSGPAANIYINLKGREPGGTVTPAEFRVLQKRIVEVLQNLKDENPNYTLGFPRGWPVFSKIFARPLPSSDSDPGFGLGTNAYIGQDSGDVFAVLRVGYNFDGVQNPPVTRRGDPASAKPVLSLPNFYGAHGYMSTLPEMSAVLYAAGPDIRRRGSLGKVRNIDLAPSILALFGVTPAATVEGRALPLFH</sequence>
<organism evidence="2 3">
    <name type="scientific">Candidatus Methylocalor cossyra</name>
    <dbReference type="NCBI Taxonomy" id="3108543"/>
    <lineage>
        <taxon>Bacteria</taxon>
        <taxon>Pseudomonadati</taxon>
        <taxon>Pseudomonadota</taxon>
        <taxon>Gammaproteobacteria</taxon>
        <taxon>Methylococcales</taxon>
        <taxon>Methylococcaceae</taxon>
        <taxon>Candidatus Methylocalor</taxon>
    </lineage>
</organism>
<evidence type="ECO:0008006" key="4">
    <source>
        <dbReference type="Google" id="ProtNLM"/>
    </source>
</evidence>
<dbReference type="Pfam" id="PF01663">
    <property type="entry name" value="Phosphodiest"/>
    <property type="match status" value="2"/>
</dbReference>
<dbReference type="InterPro" id="IPR002591">
    <property type="entry name" value="Phosphodiest/P_Trfase"/>
</dbReference>
<keyword evidence="3" id="KW-1185">Reference proteome</keyword>
<dbReference type="SUPFAM" id="SSF53649">
    <property type="entry name" value="Alkaline phosphatase-like"/>
    <property type="match status" value="1"/>
</dbReference>
<proteinExistence type="predicted"/>
<evidence type="ECO:0000256" key="1">
    <source>
        <dbReference type="SAM" id="MobiDB-lite"/>
    </source>
</evidence>
<dbReference type="EMBL" id="OZ026884">
    <property type="protein sequence ID" value="CAL1239597.1"/>
    <property type="molecule type" value="Genomic_DNA"/>
</dbReference>
<dbReference type="PANTHER" id="PTHR10151:SF120">
    <property type="entry name" value="BIS(5'-ADENOSYL)-TRIPHOSPHATASE"/>
    <property type="match status" value="1"/>
</dbReference>
<dbReference type="Proteomes" id="UP001497493">
    <property type="component" value="Chromosome"/>
</dbReference>
<reference evidence="2 3" key="1">
    <citation type="submission" date="2024-04" db="EMBL/GenBank/DDBJ databases">
        <authorList>
            <person name="Cremers G."/>
        </authorList>
    </citation>
    <scope>NUCLEOTIDE SEQUENCE [LARGE SCALE GENOMIC DNA]</scope>
    <source>
        <strain evidence="2">MeCH1-AG</strain>
    </source>
</reference>
<name>A0ABP1C5W7_9GAMM</name>
<dbReference type="RefSeq" id="WP_348759140.1">
    <property type="nucleotide sequence ID" value="NZ_OZ026884.1"/>
</dbReference>
<evidence type="ECO:0000313" key="2">
    <source>
        <dbReference type="EMBL" id="CAL1239597.1"/>
    </source>
</evidence>
<evidence type="ECO:0000313" key="3">
    <source>
        <dbReference type="Proteomes" id="UP001497493"/>
    </source>
</evidence>
<accession>A0ABP1C5W7</accession>
<gene>
    <name evidence="2" type="ORF">MECH1_V1_0821</name>
</gene>
<dbReference type="InterPro" id="IPR017850">
    <property type="entry name" value="Alkaline_phosphatase_core_sf"/>
</dbReference>
<dbReference type="PANTHER" id="PTHR10151">
    <property type="entry name" value="ECTONUCLEOTIDE PYROPHOSPHATASE/PHOSPHODIESTERASE"/>
    <property type="match status" value="1"/>
</dbReference>
<dbReference type="Gene3D" id="3.40.720.10">
    <property type="entry name" value="Alkaline Phosphatase, subunit A"/>
    <property type="match status" value="2"/>
</dbReference>
<feature type="region of interest" description="Disordered" evidence="1">
    <location>
        <begin position="441"/>
        <end position="464"/>
    </location>
</feature>
<protein>
    <recommendedName>
        <fullName evidence="4">Phosphodiesterase</fullName>
    </recommendedName>
</protein>